<dbReference type="InterPro" id="IPR051011">
    <property type="entry name" value="Metal_resp_trans_reg"/>
</dbReference>
<evidence type="ECO:0000256" key="3">
    <source>
        <dbReference type="ARBA" id="ARBA00023163"/>
    </source>
</evidence>
<accession>A0A520XAF9</accession>
<evidence type="ECO:0000259" key="4">
    <source>
        <dbReference type="PROSITE" id="PS50987"/>
    </source>
</evidence>
<dbReference type="Proteomes" id="UP000322454">
    <property type="component" value="Unassembled WGS sequence"/>
</dbReference>
<keyword evidence="2" id="KW-0238">DNA-binding</keyword>
<dbReference type="InterPro" id="IPR011991">
    <property type="entry name" value="ArsR-like_HTH"/>
</dbReference>
<protein>
    <submittedName>
        <fullName evidence="5">ArsR family transcriptional regulator</fullName>
    </submittedName>
</protein>
<evidence type="ECO:0000256" key="1">
    <source>
        <dbReference type="ARBA" id="ARBA00023015"/>
    </source>
</evidence>
<dbReference type="InterPro" id="IPR001845">
    <property type="entry name" value="HTH_ArsR_DNA-bd_dom"/>
</dbReference>
<dbReference type="PRINTS" id="PR00778">
    <property type="entry name" value="HTHARSR"/>
</dbReference>
<dbReference type="PROSITE" id="PS50987">
    <property type="entry name" value="HTH_ARSR_2"/>
    <property type="match status" value="1"/>
</dbReference>
<feature type="domain" description="HTH arsR-type" evidence="4">
    <location>
        <begin position="1"/>
        <end position="99"/>
    </location>
</feature>
<evidence type="ECO:0000256" key="2">
    <source>
        <dbReference type="ARBA" id="ARBA00023125"/>
    </source>
</evidence>
<dbReference type="AlphaFoldDB" id="A0A520XAF9"/>
<keyword evidence="1" id="KW-0805">Transcription regulation</keyword>
<organism evidence="5 6">
    <name type="scientific">Candidatus Acidulodesulfobacterium acidiphilum</name>
    <dbReference type="NCBI Taxonomy" id="2597224"/>
    <lineage>
        <taxon>Bacteria</taxon>
        <taxon>Deltaproteobacteria</taxon>
        <taxon>Candidatus Acidulodesulfobacterales</taxon>
        <taxon>Candidatus Acidulodesulfobacterium</taxon>
    </lineage>
</organism>
<gene>
    <name evidence="5" type="ORF">EVJ48_07530</name>
</gene>
<dbReference type="SUPFAM" id="SSF46785">
    <property type="entry name" value="Winged helix' DNA-binding domain"/>
    <property type="match status" value="1"/>
</dbReference>
<name>A0A520XAF9_9DELT</name>
<comment type="caution">
    <text evidence="5">The sequence shown here is derived from an EMBL/GenBank/DDBJ whole genome shotgun (WGS) entry which is preliminary data.</text>
</comment>
<dbReference type="GO" id="GO:0003677">
    <property type="term" value="F:DNA binding"/>
    <property type="evidence" value="ECO:0007669"/>
    <property type="project" value="UniProtKB-KW"/>
</dbReference>
<dbReference type="Pfam" id="PF01022">
    <property type="entry name" value="HTH_5"/>
    <property type="match status" value="1"/>
</dbReference>
<dbReference type="EMBL" id="SHMQ01000022">
    <property type="protein sequence ID" value="RZV38183.1"/>
    <property type="molecule type" value="Genomic_DNA"/>
</dbReference>
<reference evidence="5 6" key="1">
    <citation type="submission" date="2019-01" db="EMBL/GenBank/DDBJ databases">
        <title>Insights into ecological role of a new deltaproteobacterial order Candidatus Sinidesulfobacterales (Sva0485) by metagenomics and metatranscriptomics.</title>
        <authorList>
            <person name="Tan S."/>
            <person name="Liu J."/>
            <person name="Fang Y."/>
            <person name="Hedlund B."/>
            <person name="Lian Z.-H."/>
            <person name="Huang L.-Y."/>
            <person name="Li J.-T."/>
            <person name="Huang L.-N."/>
            <person name="Li W.-J."/>
            <person name="Jiang H.-C."/>
            <person name="Dong H.-L."/>
            <person name="Shu W.-S."/>
        </authorList>
    </citation>
    <scope>NUCLEOTIDE SEQUENCE [LARGE SCALE GENOMIC DNA]</scope>
    <source>
        <strain evidence="5">AP4</strain>
    </source>
</reference>
<dbReference type="Gene3D" id="1.10.10.10">
    <property type="entry name" value="Winged helix-like DNA-binding domain superfamily/Winged helix DNA-binding domain"/>
    <property type="match status" value="1"/>
</dbReference>
<keyword evidence="3" id="KW-0804">Transcription</keyword>
<dbReference type="InterPro" id="IPR036390">
    <property type="entry name" value="WH_DNA-bd_sf"/>
</dbReference>
<proteinExistence type="predicted"/>
<dbReference type="InterPro" id="IPR036388">
    <property type="entry name" value="WH-like_DNA-bd_sf"/>
</dbReference>
<dbReference type="CDD" id="cd00090">
    <property type="entry name" value="HTH_ARSR"/>
    <property type="match status" value="1"/>
</dbReference>
<dbReference type="PANTHER" id="PTHR43132">
    <property type="entry name" value="ARSENICAL RESISTANCE OPERON REPRESSOR ARSR-RELATED"/>
    <property type="match status" value="1"/>
</dbReference>
<evidence type="ECO:0000313" key="5">
    <source>
        <dbReference type="EMBL" id="RZV38183.1"/>
    </source>
</evidence>
<dbReference type="NCBIfam" id="NF033788">
    <property type="entry name" value="HTH_metalloreg"/>
    <property type="match status" value="1"/>
</dbReference>
<dbReference type="SMART" id="SM00418">
    <property type="entry name" value="HTH_ARSR"/>
    <property type="match status" value="1"/>
</dbReference>
<sequence>MNEINIGEEYKTEAELLKTLGHPIRLKIIEVLVSNKSCVKNIWESLGISQATVSQHLISLKNKGIVSCKRDGVMMCYELNDKRIEKIFKDLKEFGNHDKNIPKKEKSILLNLPK</sequence>
<dbReference type="GO" id="GO:0003700">
    <property type="term" value="F:DNA-binding transcription factor activity"/>
    <property type="evidence" value="ECO:0007669"/>
    <property type="project" value="InterPro"/>
</dbReference>
<evidence type="ECO:0000313" key="6">
    <source>
        <dbReference type="Proteomes" id="UP000322454"/>
    </source>
</evidence>
<dbReference type="PANTHER" id="PTHR43132:SF2">
    <property type="entry name" value="ARSENICAL RESISTANCE OPERON REPRESSOR ARSR-RELATED"/>
    <property type="match status" value="1"/>
</dbReference>